<dbReference type="EMBL" id="SJPU01000002">
    <property type="protein sequence ID" value="TWU16406.1"/>
    <property type="molecule type" value="Genomic_DNA"/>
</dbReference>
<gene>
    <name evidence="5" type="ORF">Poly21_36110</name>
</gene>
<dbReference type="InterPro" id="IPR019734">
    <property type="entry name" value="TPR_rpt"/>
</dbReference>
<dbReference type="InterPro" id="IPR013517">
    <property type="entry name" value="FG-GAP"/>
</dbReference>
<dbReference type="Proteomes" id="UP000319908">
    <property type="component" value="Unassembled WGS sequence"/>
</dbReference>
<feature type="domain" description="ASPIC/UnbV" evidence="4">
    <location>
        <begin position="979"/>
        <end position="1044"/>
    </location>
</feature>
<accession>A0A5C6BYQ5</accession>
<evidence type="ECO:0000256" key="1">
    <source>
        <dbReference type="ARBA" id="ARBA00022729"/>
    </source>
</evidence>
<dbReference type="InterPro" id="IPR011519">
    <property type="entry name" value="UnbV_ASPIC"/>
</dbReference>
<evidence type="ECO:0000313" key="5">
    <source>
        <dbReference type="EMBL" id="TWU16406.1"/>
    </source>
</evidence>
<organism evidence="5 6">
    <name type="scientific">Allorhodopirellula heiligendammensis</name>
    <dbReference type="NCBI Taxonomy" id="2714739"/>
    <lineage>
        <taxon>Bacteria</taxon>
        <taxon>Pseudomonadati</taxon>
        <taxon>Planctomycetota</taxon>
        <taxon>Planctomycetia</taxon>
        <taxon>Pirellulales</taxon>
        <taxon>Pirellulaceae</taxon>
        <taxon>Allorhodopirellula</taxon>
    </lineage>
</organism>
<keyword evidence="6" id="KW-1185">Reference proteome</keyword>
<evidence type="ECO:0000259" key="4">
    <source>
        <dbReference type="Pfam" id="PF07593"/>
    </source>
</evidence>
<dbReference type="Pfam" id="PF14559">
    <property type="entry name" value="TPR_19"/>
    <property type="match status" value="1"/>
</dbReference>
<dbReference type="AlphaFoldDB" id="A0A5C6BYQ5"/>
<dbReference type="PANTHER" id="PTHR16026:SF0">
    <property type="entry name" value="CARTILAGE ACIDIC PROTEIN 1"/>
    <property type="match status" value="1"/>
</dbReference>
<protein>
    <submittedName>
        <fullName evidence="5">ASPIC and UnbV</fullName>
    </submittedName>
</protein>
<dbReference type="SUPFAM" id="SSF48452">
    <property type="entry name" value="TPR-like"/>
    <property type="match status" value="1"/>
</dbReference>
<comment type="caution">
    <text evidence="5">The sequence shown here is derived from an EMBL/GenBank/DDBJ whole genome shotgun (WGS) entry which is preliminary data.</text>
</comment>
<evidence type="ECO:0000256" key="2">
    <source>
        <dbReference type="PROSITE-ProRule" id="PRU00339"/>
    </source>
</evidence>
<name>A0A5C6BYQ5_9BACT</name>
<keyword evidence="1" id="KW-0732">Signal</keyword>
<feature type="repeat" description="TPR" evidence="2">
    <location>
        <begin position="341"/>
        <end position="374"/>
    </location>
</feature>
<evidence type="ECO:0000313" key="6">
    <source>
        <dbReference type="Proteomes" id="UP000319908"/>
    </source>
</evidence>
<sequence>MPDLKFRSPPRTAGTISVVDRSAIRWSRMPYSDRRVNGEPPLPIVLAIPFVLLIWVLPLMGCTGSSVDAEPSRLADSQASAAADSSLSAEQPTDSDLPDQKLTVEEISALIAQGDYEQADAVIRSMLSGDPGSASLLFMAARSAHDQGRLDEAIESLRLIPPGHAEAGFPAMGQTADWLLEADRLAEAEAAFDAMLKQYGDLVPVHRRLADVLNSQSRRVEAAEHINALIRLGDVTEKELLSLTTLSVPYHDELRDDAYSTVSNESPQRQTVNMRDLAAAKEKLVQGDLGSAKALVARLRQEFPQSAPVAALEGRVYEALQSDEELQRWSTTLPAGIRQEAEYWTAIGAWMLRSGKPEAAIRSFCEAIKLDGTDRVAYQRLSEALAGVGEIESAERIAARKSLLDDAWQLALNVGLDRTTRIADMEALAEKLDLLGRPWEAVSWRMVLAHESGRLEEALPSLMQTRQTLAQSDAGATTPDLLCGIDPARWPLPEEPGTLVEAPANRVAGKEIRLPSRKHSIVMVDVAAAIGIHFRYHNNRELDPKRVRMSQVNGGGIAALDYDRDGWCDLYFCDAGGRPQDSNDSYPNQLYRNLEGGEMVEVAPESATDDRSYGAGVTTADLNQDGFADLIVANIGENIIFVNNGDGTFARQVIEGSEGWTSGCVCGDLDGDGLPEMVEINYIEDASAFTTECWGEGFDCSPRIFGCGQDRFLKRDDQGRWGRMESVNSDHQKPNYGFAGMIANFDRQHCNDLFIANDTTDNHFWVSREDNRTGGFLLDNLAEMRGCAAGDLAQTQGCMGIAGGDFNHDGLLDLCVTNYWQQPSNLFLQRSPGFFTDSASQFGIADASRPTVGFGIQAADLDRDGWLDLTVLNGHVFDPAENGTPQIPFQMLPQLFQGGPAGFEWVEHPETEHAALPSPDFWTQPTLGRTLVRMDWNGDGRPDLVANSLDASVAVLENRTQTGHWLRLDLVGTTSERDAIGAEVIVHCGDDEFHSWVVAGGFMGANESTIDMGLGAYGHIDQVQVHWPSGTIQSFANVAADASYLVIESEERLHVR</sequence>
<evidence type="ECO:0000256" key="3">
    <source>
        <dbReference type="SAM" id="MobiDB-lite"/>
    </source>
</evidence>
<reference evidence="5 6" key="1">
    <citation type="journal article" date="2020" name="Antonie Van Leeuwenhoek">
        <title>Rhodopirellula heiligendammensis sp. nov., Rhodopirellula pilleata sp. nov., and Rhodopirellula solitaria sp. nov. isolated from natural or artificial marine surfaces in Northern Germany and California, USA, and emended description of the genus Rhodopirellula.</title>
        <authorList>
            <person name="Kallscheuer N."/>
            <person name="Wiegand S."/>
            <person name="Jogler M."/>
            <person name="Boedeker C."/>
            <person name="Peeters S.H."/>
            <person name="Rast P."/>
            <person name="Heuer A."/>
            <person name="Jetten M.S.M."/>
            <person name="Rohde M."/>
            <person name="Jogler C."/>
        </authorList>
    </citation>
    <scope>NUCLEOTIDE SEQUENCE [LARGE SCALE GENOMIC DNA]</scope>
    <source>
        <strain evidence="5 6">Poly21</strain>
    </source>
</reference>
<keyword evidence="2" id="KW-0802">TPR repeat</keyword>
<dbReference type="Gene3D" id="2.130.10.130">
    <property type="entry name" value="Integrin alpha, N-terminal"/>
    <property type="match status" value="2"/>
</dbReference>
<dbReference type="InterPro" id="IPR028994">
    <property type="entry name" value="Integrin_alpha_N"/>
</dbReference>
<dbReference type="InterPro" id="IPR027039">
    <property type="entry name" value="Crtac1"/>
</dbReference>
<dbReference type="PROSITE" id="PS50005">
    <property type="entry name" value="TPR"/>
    <property type="match status" value="1"/>
</dbReference>
<dbReference type="SUPFAM" id="SSF69318">
    <property type="entry name" value="Integrin alpha N-terminal domain"/>
    <property type="match status" value="1"/>
</dbReference>
<dbReference type="InterPro" id="IPR011990">
    <property type="entry name" value="TPR-like_helical_dom_sf"/>
</dbReference>
<dbReference type="PANTHER" id="PTHR16026">
    <property type="entry name" value="CARTILAGE ACIDIC PROTEIN 1"/>
    <property type="match status" value="1"/>
</dbReference>
<dbReference type="Pfam" id="PF07593">
    <property type="entry name" value="UnbV_ASPIC"/>
    <property type="match status" value="1"/>
</dbReference>
<dbReference type="Gene3D" id="1.25.40.10">
    <property type="entry name" value="Tetratricopeptide repeat domain"/>
    <property type="match status" value="2"/>
</dbReference>
<dbReference type="OrthoDB" id="5287961at2"/>
<dbReference type="Pfam" id="PF13517">
    <property type="entry name" value="FG-GAP_3"/>
    <property type="match status" value="2"/>
</dbReference>
<feature type="compositionally biased region" description="Low complexity" evidence="3">
    <location>
        <begin position="72"/>
        <end position="89"/>
    </location>
</feature>
<feature type="region of interest" description="Disordered" evidence="3">
    <location>
        <begin position="69"/>
        <end position="100"/>
    </location>
</feature>
<dbReference type="RefSeq" id="WP_146408063.1">
    <property type="nucleotide sequence ID" value="NZ_SJPU01000002.1"/>
</dbReference>
<proteinExistence type="predicted"/>